<keyword evidence="3" id="KW-0732">Signal</keyword>
<organism evidence="4 5">
    <name type="scientific">Weissella soli</name>
    <dbReference type="NCBI Taxonomy" id="155866"/>
    <lineage>
        <taxon>Bacteria</taxon>
        <taxon>Bacillati</taxon>
        <taxon>Bacillota</taxon>
        <taxon>Bacilli</taxon>
        <taxon>Lactobacillales</taxon>
        <taxon>Lactobacillaceae</taxon>
        <taxon>Weissella</taxon>
    </lineage>
</organism>
<evidence type="ECO:0000256" key="1">
    <source>
        <dbReference type="ARBA" id="ARBA00010333"/>
    </source>
</evidence>
<dbReference type="SMART" id="SM00062">
    <property type="entry name" value="PBPb"/>
    <property type="match status" value="1"/>
</dbReference>
<dbReference type="SMART" id="SM00079">
    <property type="entry name" value="PBPe"/>
    <property type="match status" value="1"/>
</dbReference>
<proteinExistence type="inferred from homology"/>
<dbReference type="InterPro" id="IPR001638">
    <property type="entry name" value="Solute-binding_3/MltF_N"/>
</dbReference>
<dbReference type="PANTHER" id="PTHR30085:SF6">
    <property type="entry name" value="ABC TRANSPORTER GLUTAMINE-BINDING PROTEIN GLNH"/>
    <property type="match status" value="1"/>
</dbReference>
<dbReference type="CDD" id="cd13690">
    <property type="entry name" value="PBP2_GluB"/>
    <property type="match status" value="1"/>
</dbReference>
<evidence type="ECO:0000313" key="4">
    <source>
        <dbReference type="EMBL" id="RDL01039.1"/>
    </source>
</evidence>
<dbReference type="OrthoDB" id="115856at2"/>
<dbReference type="GO" id="GO:0016020">
    <property type="term" value="C:membrane"/>
    <property type="evidence" value="ECO:0007669"/>
    <property type="project" value="InterPro"/>
</dbReference>
<comment type="similarity">
    <text evidence="1">Belongs to the bacterial solute-binding protein 3 family.</text>
</comment>
<dbReference type="GeneID" id="94545459"/>
<accession>A0A288Q5K9</accession>
<dbReference type="GO" id="GO:0006865">
    <property type="term" value="P:amino acid transport"/>
    <property type="evidence" value="ECO:0007669"/>
    <property type="project" value="TreeGrafter"/>
</dbReference>
<dbReference type="EMBL" id="QRAS01000006">
    <property type="protein sequence ID" value="RDL01039.1"/>
    <property type="molecule type" value="Genomic_DNA"/>
</dbReference>
<dbReference type="InterPro" id="IPR051455">
    <property type="entry name" value="Bact_solute-bind_prot3"/>
</dbReference>
<dbReference type="Pfam" id="PF00497">
    <property type="entry name" value="SBP_bac_3"/>
    <property type="match status" value="1"/>
</dbReference>
<protein>
    <submittedName>
        <fullName evidence="4">Amino acid ABC transporter substrate-binding protein (PAAT family)</fullName>
    </submittedName>
</protein>
<dbReference type="GO" id="GO:0015276">
    <property type="term" value="F:ligand-gated monoatomic ion channel activity"/>
    <property type="evidence" value="ECO:0007669"/>
    <property type="project" value="InterPro"/>
</dbReference>
<dbReference type="KEGG" id="wso:WSWS_00248"/>
<evidence type="ECO:0000313" key="5">
    <source>
        <dbReference type="Proteomes" id="UP000254912"/>
    </source>
</evidence>
<dbReference type="Proteomes" id="UP000254912">
    <property type="component" value="Unassembled WGS sequence"/>
</dbReference>
<dbReference type="SUPFAM" id="SSF53850">
    <property type="entry name" value="Periplasmic binding protein-like II"/>
    <property type="match status" value="1"/>
</dbReference>
<dbReference type="PANTHER" id="PTHR30085">
    <property type="entry name" value="AMINO ACID ABC TRANSPORTER PERMEASE"/>
    <property type="match status" value="1"/>
</dbReference>
<keyword evidence="5" id="KW-1185">Reference proteome</keyword>
<dbReference type="GO" id="GO:0005576">
    <property type="term" value="C:extracellular region"/>
    <property type="evidence" value="ECO:0007669"/>
    <property type="project" value="TreeGrafter"/>
</dbReference>
<dbReference type="Gene3D" id="3.40.190.10">
    <property type="entry name" value="Periplasmic binding protein-like II"/>
    <property type="match status" value="2"/>
</dbReference>
<dbReference type="GO" id="GO:0030288">
    <property type="term" value="C:outer membrane-bounded periplasmic space"/>
    <property type="evidence" value="ECO:0007669"/>
    <property type="project" value="TreeGrafter"/>
</dbReference>
<evidence type="ECO:0000256" key="3">
    <source>
        <dbReference type="ARBA" id="ARBA00022729"/>
    </source>
</evidence>
<keyword evidence="2" id="KW-0813">Transport</keyword>
<gene>
    <name evidence="4" type="ORF">DFP99_1613</name>
</gene>
<comment type="caution">
    <text evidence="4">The sequence shown here is derived from an EMBL/GenBank/DDBJ whole genome shotgun (WGS) entry which is preliminary data.</text>
</comment>
<dbReference type="RefSeq" id="WP_070230794.1">
    <property type="nucleotide sequence ID" value="NZ_BJYO01000008.1"/>
</dbReference>
<sequence>MNKMLKMSVVALMSAVMAVGPIAGTTVSAATKKNAVYNRIKTTHKITWGVKADTRLMGLMNIKTGQIEGFDIDIAKAVTKKIDAKAKAEFVQVTSGTRIPLLINGNIDAIIATMTITPERAQVVDFSKSYFKAGQSLLVVKGSKIKSVADTNKKGVTVIGVAGANSIANFQKVAPKAKILALPDYATALTALKAGQGDALTTDNGILSGMAAEDKSLKLVGGTFTNEPYGIAFAKNDPKLVKASNKALKEIKEDGTYRKIVKKWFGNVPGMNWKELAK</sequence>
<dbReference type="InterPro" id="IPR001320">
    <property type="entry name" value="Iontro_rcpt_C"/>
</dbReference>
<evidence type="ECO:0000256" key="2">
    <source>
        <dbReference type="ARBA" id="ARBA00022448"/>
    </source>
</evidence>
<reference evidence="4 5" key="1">
    <citation type="submission" date="2018-07" db="EMBL/GenBank/DDBJ databases">
        <title>Genomic Encyclopedia of Type Strains, Phase III (KMG-III): the genomes of soil and plant-associated and newly described type strains.</title>
        <authorList>
            <person name="Whitman W."/>
        </authorList>
    </citation>
    <scope>NUCLEOTIDE SEQUENCE [LARGE SCALE GENOMIC DNA]</scope>
    <source>
        <strain evidence="4 5">CECT 7031</strain>
    </source>
</reference>
<name>A0A288Q5K9_9LACO</name>
<dbReference type="AlphaFoldDB" id="A0A288Q5K9"/>